<dbReference type="PANTHER" id="PTHR34298:SF2">
    <property type="entry name" value="SEGREGATION AND CONDENSATION PROTEIN B"/>
    <property type="match status" value="1"/>
</dbReference>
<dbReference type="Pfam" id="PF04079">
    <property type="entry name" value="SMC_ScpB"/>
    <property type="match status" value="1"/>
</dbReference>
<dbReference type="EMBL" id="JANPWE010000004">
    <property type="protein sequence ID" value="MCR6545844.1"/>
    <property type="molecule type" value="Genomic_DNA"/>
</dbReference>
<dbReference type="InterPro" id="IPR036388">
    <property type="entry name" value="WH-like_DNA-bd_sf"/>
</dbReference>
<dbReference type="Proteomes" id="UP001524944">
    <property type="component" value="Unassembled WGS sequence"/>
</dbReference>
<dbReference type="InterPro" id="IPR005234">
    <property type="entry name" value="ScpB_csome_segregation"/>
</dbReference>
<evidence type="ECO:0000313" key="6">
    <source>
        <dbReference type="EMBL" id="MCR6545844.1"/>
    </source>
</evidence>
<evidence type="ECO:0000256" key="1">
    <source>
        <dbReference type="ARBA" id="ARBA00022490"/>
    </source>
</evidence>
<name>A0ABT1Y7G2_9FIRM</name>
<comment type="subunit">
    <text evidence="5">Homodimer. Homodimerization may be required to stabilize the binding of ScpA to the Smc head domains. Component of a cohesin-like complex composed of ScpA, ScpB and the Smc homodimer, in which ScpA and ScpB bind to the head domain of Smc. The presence of the three proteins is required for the association of the complex with DNA.</text>
</comment>
<evidence type="ECO:0000256" key="2">
    <source>
        <dbReference type="ARBA" id="ARBA00022618"/>
    </source>
</evidence>
<dbReference type="RefSeq" id="WP_089611140.1">
    <property type="nucleotide sequence ID" value="NZ_CP022121.1"/>
</dbReference>
<dbReference type="PANTHER" id="PTHR34298">
    <property type="entry name" value="SEGREGATION AND CONDENSATION PROTEIN B"/>
    <property type="match status" value="1"/>
</dbReference>
<evidence type="ECO:0000256" key="4">
    <source>
        <dbReference type="ARBA" id="ARBA00023306"/>
    </source>
</evidence>
<dbReference type="HAMAP" id="MF_01804">
    <property type="entry name" value="ScpB"/>
    <property type="match status" value="1"/>
</dbReference>
<evidence type="ECO:0000256" key="5">
    <source>
        <dbReference type="HAMAP-Rule" id="MF_01804"/>
    </source>
</evidence>
<dbReference type="NCBIfam" id="TIGR00281">
    <property type="entry name" value="SMC-Scp complex subunit ScpB"/>
    <property type="match status" value="1"/>
</dbReference>
<comment type="similarity">
    <text evidence="5">Belongs to the ScpB family.</text>
</comment>
<gene>
    <name evidence="5 6" type="primary">scpB</name>
    <name evidence="6" type="ORF">NVS47_10035</name>
</gene>
<evidence type="ECO:0000313" key="7">
    <source>
        <dbReference type="Proteomes" id="UP001524944"/>
    </source>
</evidence>
<dbReference type="InterPro" id="IPR036390">
    <property type="entry name" value="WH_DNA-bd_sf"/>
</dbReference>
<protein>
    <recommendedName>
        <fullName evidence="5">Segregation and condensation protein B</fullName>
    </recommendedName>
</protein>
<accession>A0ABT1Y7G2</accession>
<dbReference type="SUPFAM" id="SSF46785">
    <property type="entry name" value="Winged helix' DNA-binding domain"/>
    <property type="match status" value="2"/>
</dbReference>
<dbReference type="PIRSF" id="PIRSF019345">
    <property type="entry name" value="ScpB"/>
    <property type="match status" value="1"/>
</dbReference>
<keyword evidence="1 5" id="KW-0963">Cytoplasm</keyword>
<keyword evidence="3 5" id="KW-0159">Chromosome partition</keyword>
<keyword evidence="7" id="KW-1185">Reference proteome</keyword>
<proteinExistence type="inferred from homology"/>
<comment type="caution">
    <text evidence="6">The sequence shown here is derived from an EMBL/GenBank/DDBJ whole genome shotgun (WGS) entry which is preliminary data.</text>
</comment>
<keyword evidence="4 5" id="KW-0131">Cell cycle</keyword>
<comment type="subcellular location">
    <subcellularLocation>
        <location evidence="5">Cytoplasm</location>
    </subcellularLocation>
    <text evidence="5">Associated with two foci at the outer edges of the nucleoid region in young cells, and at four foci within both cell halves in older cells.</text>
</comment>
<sequence>MGMLFSEDIRNNIECLLFVACEPLSVEKLMEITGAARETVMVLLDELAEHYQERGFQLMEVAGGWQFATRPACADMIEKYYRPKIHSLSKAALETLAIIAYRQPVTRTDIETIRGVKVDGVVSTLLEKNLIQDVGRKNGPGRPVLYGTTMEFLKFFGLKSLQELPDPDQLSQDPPNPEKEK</sequence>
<reference evidence="6 7" key="1">
    <citation type="submission" date="2022-08" db="EMBL/GenBank/DDBJ databases">
        <title>Proteogenomics of the novel Dehalobacterium formicoaceticum strain EZ94 highlights a key role of methyltransferases during anaerobic dichloromethane degradation.</title>
        <authorList>
            <person name="Wasmund K."/>
        </authorList>
    </citation>
    <scope>NUCLEOTIDE SEQUENCE [LARGE SCALE GENOMIC DNA]</scope>
    <source>
        <strain evidence="6 7">EZ94</strain>
    </source>
</reference>
<evidence type="ECO:0000256" key="3">
    <source>
        <dbReference type="ARBA" id="ARBA00022829"/>
    </source>
</evidence>
<organism evidence="6 7">
    <name type="scientific">Dehalobacterium formicoaceticum</name>
    <dbReference type="NCBI Taxonomy" id="51515"/>
    <lineage>
        <taxon>Bacteria</taxon>
        <taxon>Bacillati</taxon>
        <taxon>Bacillota</taxon>
        <taxon>Clostridia</taxon>
        <taxon>Eubacteriales</taxon>
        <taxon>Peptococcaceae</taxon>
        <taxon>Dehalobacterium</taxon>
    </lineage>
</organism>
<comment type="function">
    <text evidence="5">Participates in chromosomal partition during cell division. May act via the formation of a condensin-like complex containing Smc and ScpA that pull DNA away from mid-cell into both cell halves.</text>
</comment>
<dbReference type="Gene3D" id="1.10.10.10">
    <property type="entry name" value="Winged helix-like DNA-binding domain superfamily/Winged helix DNA-binding domain"/>
    <property type="match status" value="2"/>
</dbReference>
<keyword evidence="2 5" id="KW-0132">Cell division</keyword>